<feature type="domain" description="Plastocyanin-like" evidence="8">
    <location>
        <begin position="112"/>
        <end position="225"/>
    </location>
</feature>
<dbReference type="PANTHER" id="PTHR11709:SF414">
    <property type="entry name" value="ADR239WP"/>
    <property type="match status" value="1"/>
</dbReference>
<evidence type="ECO:0000259" key="6">
    <source>
        <dbReference type="Pfam" id="PF00394"/>
    </source>
</evidence>
<dbReference type="Pfam" id="PF07731">
    <property type="entry name" value="Cu-oxidase_2"/>
    <property type="match status" value="1"/>
</dbReference>
<keyword evidence="3" id="KW-0560">Oxidoreductase</keyword>
<dbReference type="InterPro" id="IPR008972">
    <property type="entry name" value="Cupredoxin"/>
</dbReference>
<dbReference type="InterPro" id="IPR001117">
    <property type="entry name" value="Cu-oxidase_2nd"/>
</dbReference>
<name>A0ABR3XY09_9EURO</name>
<dbReference type="InterPro" id="IPR033138">
    <property type="entry name" value="Cu_oxidase_CS"/>
</dbReference>
<feature type="domain" description="Plastocyanin-like" evidence="6">
    <location>
        <begin position="237"/>
        <end position="399"/>
    </location>
</feature>
<dbReference type="EMBL" id="JAVDPF010000008">
    <property type="protein sequence ID" value="KAL1880869.1"/>
    <property type="molecule type" value="Genomic_DNA"/>
</dbReference>
<dbReference type="InterPro" id="IPR011706">
    <property type="entry name" value="Cu-oxidase_C"/>
</dbReference>
<comment type="similarity">
    <text evidence="1">Belongs to the multicopper oxidase family.</text>
</comment>
<keyword evidence="5" id="KW-0472">Membrane</keyword>
<keyword evidence="4" id="KW-0186">Copper</keyword>
<dbReference type="InterPro" id="IPR002355">
    <property type="entry name" value="Cu_oxidase_Cu_BS"/>
</dbReference>
<evidence type="ECO:0008006" key="11">
    <source>
        <dbReference type="Google" id="ProtNLM"/>
    </source>
</evidence>
<dbReference type="Gene3D" id="2.60.40.420">
    <property type="entry name" value="Cupredoxins - blue copper proteins"/>
    <property type="match status" value="3"/>
</dbReference>
<dbReference type="InterPro" id="IPR011707">
    <property type="entry name" value="Cu-oxidase-like_N"/>
</dbReference>
<dbReference type="PROSITE" id="PS00080">
    <property type="entry name" value="MULTICOPPER_OXIDASE2"/>
    <property type="match status" value="1"/>
</dbReference>
<feature type="domain" description="Plastocyanin-like" evidence="7">
    <location>
        <begin position="470"/>
        <end position="607"/>
    </location>
</feature>
<accession>A0ABR3XY09</accession>
<dbReference type="SUPFAM" id="SSF49503">
    <property type="entry name" value="Cupredoxins"/>
    <property type="match status" value="3"/>
</dbReference>
<feature type="transmembrane region" description="Helical" evidence="5">
    <location>
        <begin position="24"/>
        <end position="46"/>
    </location>
</feature>
<dbReference type="InterPro" id="IPR045087">
    <property type="entry name" value="Cu-oxidase_fam"/>
</dbReference>
<dbReference type="PROSITE" id="PS00079">
    <property type="entry name" value="MULTICOPPER_OXIDASE1"/>
    <property type="match status" value="2"/>
</dbReference>
<evidence type="ECO:0000313" key="10">
    <source>
        <dbReference type="Proteomes" id="UP001583193"/>
    </source>
</evidence>
<comment type="caution">
    <text evidence="9">The sequence shown here is derived from an EMBL/GenBank/DDBJ whole genome shotgun (WGS) entry which is preliminary data.</text>
</comment>
<evidence type="ECO:0000256" key="1">
    <source>
        <dbReference type="ARBA" id="ARBA00010609"/>
    </source>
</evidence>
<keyword evidence="10" id="KW-1185">Reference proteome</keyword>
<protein>
    <recommendedName>
        <fullName evidence="11">Multicopper oxidase</fullName>
    </recommendedName>
</protein>
<keyword evidence="5" id="KW-1133">Transmembrane helix</keyword>
<keyword evidence="5" id="KW-0812">Transmembrane</keyword>
<keyword evidence="2" id="KW-0479">Metal-binding</keyword>
<reference evidence="9 10" key="1">
    <citation type="journal article" date="2024" name="IMA Fungus">
        <title>IMA Genome - F19 : A genome assembly and annotation guide to empower mycologists, including annotated draft genome sequences of Ceratocystis pirilliformis, Diaporthe australafricana, Fusarium ophioides, Paecilomyces lecythidis, and Sporothrix stenoceras.</title>
        <authorList>
            <person name="Aylward J."/>
            <person name="Wilson A.M."/>
            <person name="Visagie C.M."/>
            <person name="Spraker J."/>
            <person name="Barnes I."/>
            <person name="Buitendag C."/>
            <person name="Ceriani C."/>
            <person name="Del Mar Angel L."/>
            <person name="du Plessis D."/>
            <person name="Fuchs T."/>
            <person name="Gasser K."/>
            <person name="Kramer D."/>
            <person name="Li W."/>
            <person name="Munsamy K."/>
            <person name="Piso A."/>
            <person name="Price J.L."/>
            <person name="Sonnekus B."/>
            <person name="Thomas C."/>
            <person name="van der Nest A."/>
            <person name="van Dijk A."/>
            <person name="van Heerden A."/>
            <person name="van Vuuren N."/>
            <person name="Yilmaz N."/>
            <person name="Duong T.A."/>
            <person name="van der Merwe N.A."/>
            <person name="Wingfield M.J."/>
            <person name="Wingfield B.D."/>
        </authorList>
    </citation>
    <scope>NUCLEOTIDE SEQUENCE [LARGE SCALE GENOMIC DNA]</scope>
    <source>
        <strain evidence="9 10">CMW 18167</strain>
    </source>
</reference>
<dbReference type="Proteomes" id="UP001583193">
    <property type="component" value="Unassembled WGS sequence"/>
</dbReference>
<sequence length="625" mass="69876">MGTGDSPSISEQEKNYRQLKKQKLSIQVTLLIFGSLTLFIIIASGLCSGLGLGLNHGRIAVPPVETNSSAGADDSQTLPPWRRDISEYDLDMDSWDINAAPTTRNYNFVLSEVTAAPDGVVRQLFVINGKFPGPLIRANRGDRIVVNVTNRLSEPTSMHWHGMFQNGTNWMDGTAGITQCPIPPGKSFVYKFTIENQYGTFWYHSHYSTQYMDGLFGPLIVHAPEEARFRELYDHDQVVLIQDYYHNVSSTLIPGYLAPGNENNEPVPDNGLLQGTNYFNCSSLEADSGRACHDNSRAVIPVQRNKRHRLRLINVGGFAEFQFSVDNHTLSVIEADATMVEPLEVHRLEISVAQRYSVILTADREVGNYWIRVDMNTLCFTARNPLLNPAIKGILTYANSSTDPEEGTSTDWADARNVMCQDLNSTLLVPAEPESPPPADVVYSLKFAFMIGAYTLARAYVNESVSWTVPDVPTLNTAVSGLRSGNQTFNATGVAPSYGFDNQYIISIPENQIVDLLITNMDEGAHPFHLHGHEFWVLATSPEQYFPWHTYGSLNTTNPLRRDTITVDAYGWALIRFRSDNPGMWAFHCHITWHMEAGLLVQFQTRNDLMKDWTLPDDVLGLCEA</sequence>
<evidence type="ECO:0000256" key="5">
    <source>
        <dbReference type="SAM" id="Phobius"/>
    </source>
</evidence>
<evidence type="ECO:0000313" key="9">
    <source>
        <dbReference type="EMBL" id="KAL1880869.1"/>
    </source>
</evidence>
<dbReference type="CDD" id="cd13910">
    <property type="entry name" value="CuRO_3_MCO_like_4"/>
    <property type="match status" value="1"/>
</dbReference>
<dbReference type="CDD" id="cd13886">
    <property type="entry name" value="CuRO_2_MCO_like_1"/>
    <property type="match status" value="1"/>
</dbReference>
<gene>
    <name evidence="9" type="ORF">Plec18167_003404</name>
</gene>
<dbReference type="PANTHER" id="PTHR11709">
    <property type="entry name" value="MULTI-COPPER OXIDASE"/>
    <property type="match status" value="1"/>
</dbReference>
<evidence type="ECO:0000259" key="8">
    <source>
        <dbReference type="Pfam" id="PF07732"/>
    </source>
</evidence>
<dbReference type="Pfam" id="PF00394">
    <property type="entry name" value="Cu-oxidase"/>
    <property type="match status" value="1"/>
</dbReference>
<organism evidence="9 10">
    <name type="scientific">Paecilomyces lecythidis</name>
    <dbReference type="NCBI Taxonomy" id="3004212"/>
    <lineage>
        <taxon>Eukaryota</taxon>
        <taxon>Fungi</taxon>
        <taxon>Dikarya</taxon>
        <taxon>Ascomycota</taxon>
        <taxon>Pezizomycotina</taxon>
        <taxon>Eurotiomycetes</taxon>
        <taxon>Eurotiomycetidae</taxon>
        <taxon>Eurotiales</taxon>
        <taxon>Thermoascaceae</taxon>
        <taxon>Paecilomyces</taxon>
    </lineage>
</organism>
<evidence type="ECO:0000256" key="2">
    <source>
        <dbReference type="ARBA" id="ARBA00022723"/>
    </source>
</evidence>
<evidence type="ECO:0000259" key="7">
    <source>
        <dbReference type="Pfam" id="PF07731"/>
    </source>
</evidence>
<evidence type="ECO:0000256" key="3">
    <source>
        <dbReference type="ARBA" id="ARBA00023002"/>
    </source>
</evidence>
<evidence type="ECO:0000256" key="4">
    <source>
        <dbReference type="ARBA" id="ARBA00023008"/>
    </source>
</evidence>
<dbReference type="Pfam" id="PF07732">
    <property type="entry name" value="Cu-oxidase_3"/>
    <property type="match status" value="1"/>
</dbReference>
<proteinExistence type="inferred from homology"/>
<dbReference type="CDD" id="cd13857">
    <property type="entry name" value="CuRO_1_Diphenol_Ox"/>
    <property type="match status" value="1"/>
</dbReference>